<keyword evidence="2 5" id="KW-0479">Metal-binding</keyword>
<sequence length="477" mass="52489">MASVIEKTIRKTVTSGILGVAKVSAALKSREGDHPYLTGIHKPMAEELTLTELEVEGSIPAELDGRYLRIGPNPVAEVNPATHHWFIGDGMAHGLKIGGGKALWYRNRWIRSEAVSKALGEPPAPSPHGRERGTANTNIVGIGGRTWAIIEAGNSPVELSEELETLSINPFDGSLQNSYTAHPHLDPATGESHAICYRGDVQDTVWHTVLDSAGKVIREEPITVAHGPSIHDCQITENYVIVLDLPVTFSMKTLMGGHPFPYRWNPEHRARVGLMPRTGTNADMHWFDVEPCYVFHPANAFETEDGSVIIDVVAHDKMFDDGHDGPDGSRSAFERWTLPAGGTKVQRTVVDGEMQEFPRYDERRTCKPYRYAYCMAAENPHDIPGLIADTRLFKHDLDAGTREVHDFGPHRHPGEFVFVPRGDGEDEGWLVGLVIDMTDDTTELAILDAANFTAPPVGTVRLPHRIPPGFHGNWVAG</sequence>
<keyword evidence="3 6" id="KW-0560">Oxidoreductase</keyword>
<gene>
    <name evidence="7" type="ORF">H6P80_10550</name>
</gene>
<name>A0A842HYY3_9SPHN</name>
<comment type="caution">
    <text evidence="7">The sequence shown here is derived from an EMBL/GenBank/DDBJ whole genome shotgun (WGS) entry which is preliminary data.</text>
</comment>
<evidence type="ECO:0000313" key="7">
    <source>
        <dbReference type="EMBL" id="MBC2778055.1"/>
    </source>
</evidence>
<keyword evidence="8" id="KW-1185">Reference proteome</keyword>
<reference evidence="7 8" key="1">
    <citation type="submission" date="2020-08" db="EMBL/GenBank/DDBJ databases">
        <title>Draft genome sequence of Parasphingopyxis sp. GrpM-11.</title>
        <authorList>
            <person name="Oh J."/>
            <person name="Roh D.-H."/>
        </authorList>
    </citation>
    <scope>NUCLEOTIDE SEQUENCE [LARGE SCALE GENOMIC DNA]</scope>
    <source>
        <strain evidence="7 8">GrpM-11</strain>
    </source>
</reference>
<evidence type="ECO:0000256" key="2">
    <source>
        <dbReference type="ARBA" id="ARBA00022723"/>
    </source>
</evidence>
<dbReference type="GO" id="GO:0046872">
    <property type="term" value="F:metal ion binding"/>
    <property type="evidence" value="ECO:0007669"/>
    <property type="project" value="UniProtKB-KW"/>
</dbReference>
<dbReference type="Proteomes" id="UP000564378">
    <property type="component" value="Unassembled WGS sequence"/>
</dbReference>
<organism evidence="7 8">
    <name type="scientific">Parasphingopyxis marina</name>
    <dbReference type="NCBI Taxonomy" id="2761622"/>
    <lineage>
        <taxon>Bacteria</taxon>
        <taxon>Pseudomonadati</taxon>
        <taxon>Pseudomonadota</taxon>
        <taxon>Alphaproteobacteria</taxon>
        <taxon>Sphingomonadales</taxon>
        <taxon>Sphingomonadaceae</taxon>
        <taxon>Parasphingopyxis</taxon>
    </lineage>
</organism>
<feature type="binding site" evidence="5">
    <location>
        <position position="296"/>
    </location>
    <ligand>
        <name>Fe cation</name>
        <dbReference type="ChEBI" id="CHEBI:24875"/>
        <note>catalytic</note>
    </ligand>
</feature>
<dbReference type="PANTHER" id="PTHR10543:SF89">
    <property type="entry name" value="CAROTENOID 9,10(9',10')-CLEAVAGE DIOXYGENASE 1"/>
    <property type="match status" value="1"/>
</dbReference>
<feature type="binding site" evidence="5">
    <location>
        <position position="231"/>
    </location>
    <ligand>
        <name>Fe cation</name>
        <dbReference type="ChEBI" id="CHEBI:24875"/>
        <note>catalytic</note>
    </ligand>
</feature>
<evidence type="ECO:0000256" key="1">
    <source>
        <dbReference type="ARBA" id="ARBA00006787"/>
    </source>
</evidence>
<comment type="similarity">
    <text evidence="1 6">Belongs to the carotenoid oxygenase family.</text>
</comment>
<dbReference type="PANTHER" id="PTHR10543">
    <property type="entry name" value="BETA-CAROTENE DIOXYGENASE"/>
    <property type="match status" value="1"/>
</dbReference>
<dbReference type="RefSeq" id="WP_185801345.1">
    <property type="nucleotide sequence ID" value="NZ_JACJVJ010000002.1"/>
</dbReference>
<accession>A0A842HYY3</accession>
<dbReference type="GO" id="GO:0016121">
    <property type="term" value="P:carotene catabolic process"/>
    <property type="evidence" value="ECO:0007669"/>
    <property type="project" value="TreeGrafter"/>
</dbReference>
<proteinExistence type="inferred from homology"/>
<dbReference type="EMBL" id="JACJVJ010000002">
    <property type="protein sequence ID" value="MBC2778055.1"/>
    <property type="molecule type" value="Genomic_DNA"/>
</dbReference>
<dbReference type="EC" id="1.13.11.-" evidence="6"/>
<comment type="cofactor">
    <cofactor evidence="5 6">
        <name>Fe(2+)</name>
        <dbReference type="ChEBI" id="CHEBI:29033"/>
    </cofactor>
    <text evidence="5 6">Binds 1 Fe(2+) ion per subunit.</text>
</comment>
<keyword evidence="4 5" id="KW-0408">Iron</keyword>
<dbReference type="InterPro" id="IPR004294">
    <property type="entry name" value="Carotenoid_Oase"/>
</dbReference>
<protein>
    <recommendedName>
        <fullName evidence="6">Dioxygenase</fullName>
        <ecNumber evidence="6">1.13.11.-</ecNumber>
    </recommendedName>
</protein>
<evidence type="ECO:0000256" key="4">
    <source>
        <dbReference type="ARBA" id="ARBA00023004"/>
    </source>
</evidence>
<evidence type="ECO:0000256" key="6">
    <source>
        <dbReference type="RuleBase" id="RU364048"/>
    </source>
</evidence>
<evidence type="ECO:0000256" key="3">
    <source>
        <dbReference type="ARBA" id="ARBA00023002"/>
    </source>
</evidence>
<dbReference type="AlphaFoldDB" id="A0A842HYY3"/>
<keyword evidence="6" id="KW-0223">Dioxygenase</keyword>
<dbReference type="Pfam" id="PF03055">
    <property type="entry name" value="RPE65"/>
    <property type="match status" value="1"/>
</dbReference>
<evidence type="ECO:0000256" key="5">
    <source>
        <dbReference type="PIRSR" id="PIRSR604294-1"/>
    </source>
</evidence>
<feature type="binding site" evidence="5">
    <location>
        <position position="182"/>
    </location>
    <ligand>
        <name>Fe cation</name>
        <dbReference type="ChEBI" id="CHEBI:24875"/>
        <note>catalytic</note>
    </ligand>
</feature>
<dbReference type="GO" id="GO:0010436">
    <property type="term" value="F:carotenoid dioxygenase activity"/>
    <property type="evidence" value="ECO:0007669"/>
    <property type="project" value="TreeGrafter"/>
</dbReference>
<feature type="binding site" evidence="5">
    <location>
        <position position="471"/>
    </location>
    <ligand>
        <name>Fe cation</name>
        <dbReference type="ChEBI" id="CHEBI:24875"/>
        <note>catalytic</note>
    </ligand>
</feature>
<evidence type="ECO:0000313" key="8">
    <source>
        <dbReference type="Proteomes" id="UP000564378"/>
    </source>
</evidence>